<sequence length="89" mass="10028">MEVIDNKEKNRFEANVKGELAIVEYSLKDEVISITHTEVPKALAGQGVGSKLTEAVLKHVEERGLKVKPLCPFTKKYIDKHPQWNEIVA</sequence>
<feature type="domain" description="N-acetyltransferase" evidence="1">
    <location>
        <begin position="4"/>
        <end position="89"/>
    </location>
</feature>
<reference evidence="2" key="1">
    <citation type="submission" date="2021-09" db="EMBL/GenBank/DDBJ databases">
        <title>Genome of Aequorivita sp. strain F64183.</title>
        <authorList>
            <person name="Wang Y."/>
        </authorList>
    </citation>
    <scope>NUCLEOTIDE SEQUENCE</scope>
    <source>
        <strain evidence="2">F64183</strain>
    </source>
</reference>
<keyword evidence="3" id="KW-1185">Reference proteome</keyword>
<evidence type="ECO:0000313" key="3">
    <source>
        <dbReference type="Proteomes" id="UP001139462"/>
    </source>
</evidence>
<dbReference type="RefSeq" id="WP_237608066.1">
    <property type="nucleotide sequence ID" value="NZ_JAIRBB010000004.1"/>
</dbReference>
<dbReference type="PANTHER" id="PTHR31435:SF10">
    <property type="entry name" value="BSR4717 PROTEIN"/>
    <property type="match status" value="1"/>
</dbReference>
<dbReference type="InterPro" id="IPR016181">
    <property type="entry name" value="Acyl_CoA_acyltransferase"/>
</dbReference>
<dbReference type="SUPFAM" id="SSF55729">
    <property type="entry name" value="Acyl-CoA N-acyltransferases (Nat)"/>
    <property type="match status" value="1"/>
</dbReference>
<evidence type="ECO:0000259" key="1">
    <source>
        <dbReference type="PROSITE" id="PS51729"/>
    </source>
</evidence>
<dbReference type="InterPro" id="IPR045057">
    <property type="entry name" value="Gcn5-rel_NAT"/>
</dbReference>
<name>A0A9X1R2X3_9FLAO</name>
<comment type="caution">
    <text evidence="2">The sequence shown here is derived from an EMBL/GenBank/DDBJ whole genome shotgun (WGS) entry which is preliminary data.</text>
</comment>
<dbReference type="Proteomes" id="UP001139462">
    <property type="component" value="Unassembled WGS sequence"/>
</dbReference>
<dbReference type="Pfam" id="PF14542">
    <property type="entry name" value="Acetyltransf_CG"/>
    <property type="match status" value="1"/>
</dbReference>
<protein>
    <submittedName>
        <fullName evidence="2">N-acetyltransferase</fullName>
    </submittedName>
</protein>
<dbReference type="Gene3D" id="3.40.630.30">
    <property type="match status" value="1"/>
</dbReference>
<evidence type="ECO:0000313" key="2">
    <source>
        <dbReference type="EMBL" id="MCG2430907.1"/>
    </source>
</evidence>
<accession>A0A9X1R2X3</accession>
<dbReference type="EMBL" id="JAIRBB010000004">
    <property type="protein sequence ID" value="MCG2430907.1"/>
    <property type="molecule type" value="Genomic_DNA"/>
</dbReference>
<dbReference type="PANTHER" id="PTHR31435">
    <property type="entry name" value="PROTEIN NATD1"/>
    <property type="match status" value="1"/>
</dbReference>
<organism evidence="2 3">
    <name type="scientific">Aequorivita xiaoshiensis</name>
    <dbReference type="NCBI Taxonomy" id="2874476"/>
    <lineage>
        <taxon>Bacteria</taxon>
        <taxon>Pseudomonadati</taxon>
        <taxon>Bacteroidota</taxon>
        <taxon>Flavobacteriia</taxon>
        <taxon>Flavobacteriales</taxon>
        <taxon>Flavobacteriaceae</taxon>
        <taxon>Aequorivita</taxon>
    </lineage>
</organism>
<dbReference type="PROSITE" id="PS51729">
    <property type="entry name" value="GNAT_YJDJ"/>
    <property type="match status" value="1"/>
</dbReference>
<dbReference type="InterPro" id="IPR031165">
    <property type="entry name" value="GNAT_YJDJ"/>
</dbReference>
<dbReference type="AlphaFoldDB" id="A0A9X1R2X3"/>
<gene>
    <name evidence="2" type="ORF">K8344_07225</name>
</gene>
<proteinExistence type="predicted"/>